<dbReference type="AlphaFoldDB" id="G4SVM1"/>
<keyword evidence="2" id="KW-1003">Cell membrane</keyword>
<evidence type="ECO:0000256" key="5">
    <source>
        <dbReference type="ARBA" id="ARBA00022723"/>
    </source>
</evidence>
<keyword evidence="8 12" id="KW-1133">Transmembrane helix</keyword>
<dbReference type="Proteomes" id="UP000008315">
    <property type="component" value="Chromosome"/>
</dbReference>
<dbReference type="Gene3D" id="3.30.2010.10">
    <property type="entry name" value="Metalloproteases ('zincins'), catalytic domain"/>
    <property type="match status" value="1"/>
</dbReference>
<reference evidence="15" key="1">
    <citation type="journal article" date="2012" name="J. Bacteriol.">
        <title>Genome sequence of the haloalkaliphilic methanotrophic bacterium Methylomicrobium alcaliphilum 20Z.</title>
        <authorList>
            <person name="Vuilleumier S."/>
            <person name="Khmelenina V.N."/>
            <person name="Bringel F."/>
            <person name="Reshetnikov A.S."/>
            <person name="Lajus A."/>
            <person name="Mangenot S."/>
            <person name="Rouy Z."/>
            <person name="Op den Camp H.J."/>
            <person name="Jetten M.S."/>
            <person name="Dispirito A.A."/>
            <person name="Dunfield P."/>
            <person name="Klotz M.G."/>
            <person name="Semrau J.D."/>
            <person name="Stein L.Y."/>
            <person name="Barbe V."/>
            <person name="Medigue C."/>
            <person name="Trotsenko Y.A."/>
            <person name="Kalyuzhnaya M.G."/>
        </authorList>
    </citation>
    <scope>NUCLEOTIDE SEQUENCE [LARGE SCALE GENOMIC DNA]</scope>
    <source>
        <strain evidence="15">DSM 19304 / NCIMB 14124 / VKM B-2133 / 20Z</strain>
    </source>
</reference>
<comment type="subcellular location">
    <subcellularLocation>
        <location evidence="1">Cell membrane</location>
        <topology evidence="1">Multi-pass membrane protein</topology>
    </subcellularLocation>
</comment>
<evidence type="ECO:0000256" key="8">
    <source>
        <dbReference type="ARBA" id="ARBA00022989"/>
    </source>
</evidence>
<dbReference type="CDD" id="cd07339">
    <property type="entry name" value="M48B_HtpX_like"/>
    <property type="match status" value="1"/>
</dbReference>
<evidence type="ECO:0000313" key="14">
    <source>
        <dbReference type="EMBL" id="CCE24080.1"/>
    </source>
</evidence>
<keyword evidence="15" id="KW-1185">Reference proteome</keyword>
<dbReference type="STRING" id="1091494.MEALZ_2399"/>
<dbReference type="InterPro" id="IPR050083">
    <property type="entry name" value="HtpX_protease"/>
</dbReference>
<dbReference type="HOGENOM" id="CLU_042266_3_2_6"/>
<evidence type="ECO:0000259" key="13">
    <source>
        <dbReference type="Pfam" id="PF01435"/>
    </source>
</evidence>
<protein>
    <submittedName>
        <fullName evidence="14">Peptidase, M48 family</fullName>
    </submittedName>
</protein>
<evidence type="ECO:0000256" key="4">
    <source>
        <dbReference type="ARBA" id="ARBA00022692"/>
    </source>
</evidence>
<evidence type="ECO:0000256" key="12">
    <source>
        <dbReference type="SAM" id="Phobius"/>
    </source>
</evidence>
<dbReference type="PANTHER" id="PTHR43221:SF1">
    <property type="entry name" value="PROTEASE HTPX"/>
    <property type="match status" value="1"/>
</dbReference>
<evidence type="ECO:0000256" key="11">
    <source>
        <dbReference type="RuleBase" id="RU003983"/>
    </source>
</evidence>
<keyword evidence="10 12" id="KW-0472">Membrane</keyword>
<comment type="cofactor">
    <cofactor evidence="11">
        <name>Zn(2+)</name>
        <dbReference type="ChEBI" id="CHEBI:29105"/>
    </cofactor>
    <text evidence="11">Binds 1 zinc ion per subunit.</text>
</comment>
<sequence length="313" mass="34945">MKRHTIANRFYSLILLLSMASYTALLGWLFAGLDGLIALSLSCLLVVTLNPTLSPHWLMSLYGAIPITPDRAPELYQLLLHIAQRSGLKTLPVLYRVPSSTLNAFTTGGQNHAAIALTDGLFGQLSLRELAGVLAHEASHIRNNDIWIMGLADLFSRGTSLLSLFGQLILLINLPFVLLTEARFNWPLVLLMIFAPYISALTQLALSRTREFDADLCAAEVTGDPRGLASALTKIEHAQYSLWERIFFPGGRDSAPSLLRTHPPTEERVKRLLELETDQSFQAMAYPELIDYRARLGDRVAKRPRRHITGLWF</sequence>
<evidence type="ECO:0000256" key="1">
    <source>
        <dbReference type="ARBA" id="ARBA00004651"/>
    </source>
</evidence>
<evidence type="ECO:0000256" key="10">
    <source>
        <dbReference type="ARBA" id="ARBA00023136"/>
    </source>
</evidence>
<dbReference type="KEGG" id="mah:MEALZ_2399"/>
<dbReference type="InterPro" id="IPR001915">
    <property type="entry name" value="Peptidase_M48"/>
</dbReference>
<feature type="transmembrane region" description="Helical" evidence="12">
    <location>
        <begin position="36"/>
        <end position="53"/>
    </location>
</feature>
<evidence type="ECO:0000256" key="6">
    <source>
        <dbReference type="ARBA" id="ARBA00022801"/>
    </source>
</evidence>
<dbReference type="GO" id="GO:0046872">
    <property type="term" value="F:metal ion binding"/>
    <property type="evidence" value="ECO:0007669"/>
    <property type="project" value="UniProtKB-KW"/>
</dbReference>
<keyword evidence="9 11" id="KW-0482">Metalloprotease</keyword>
<dbReference type="EMBL" id="FO082060">
    <property type="protein sequence ID" value="CCE24080.1"/>
    <property type="molecule type" value="Genomic_DNA"/>
</dbReference>
<evidence type="ECO:0000256" key="3">
    <source>
        <dbReference type="ARBA" id="ARBA00022670"/>
    </source>
</evidence>
<organism evidence="14 15">
    <name type="scientific">Methylotuvimicrobium alcaliphilum (strain DSM 19304 / NCIMB 14124 / VKM B-2133 / 20Z)</name>
    <name type="common">Methylomicrobium alcaliphilum</name>
    <dbReference type="NCBI Taxonomy" id="1091494"/>
    <lineage>
        <taxon>Bacteria</taxon>
        <taxon>Pseudomonadati</taxon>
        <taxon>Pseudomonadota</taxon>
        <taxon>Gammaproteobacteria</taxon>
        <taxon>Methylococcales</taxon>
        <taxon>Methylococcaceae</taxon>
        <taxon>Methylotuvimicrobium</taxon>
    </lineage>
</organism>
<proteinExistence type="inferred from homology"/>
<evidence type="ECO:0000256" key="2">
    <source>
        <dbReference type="ARBA" id="ARBA00022475"/>
    </source>
</evidence>
<dbReference type="GO" id="GO:0005886">
    <property type="term" value="C:plasma membrane"/>
    <property type="evidence" value="ECO:0007669"/>
    <property type="project" value="UniProtKB-SubCell"/>
</dbReference>
<dbReference type="Pfam" id="PF01435">
    <property type="entry name" value="Peptidase_M48"/>
    <property type="match status" value="1"/>
</dbReference>
<keyword evidence="5" id="KW-0479">Metal-binding</keyword>
<evidence type="ECO:0000313" key="15">
    <source>
        <dbReference type="Proteomes" id="UP000008315"/>
    </source>
</evidence>
<gene>
    <name evidence="14" type="ordered locus">MEALZ_2399</name>
</gene>
<accession>G4SVM1</accession>
<dbReference type="GO" id="GO:0006508">
    <property type="term" value="P:proteolysis"/>
    <property type="evidence" value="ECO:0007669"/>
    <property type="project" value="UniProtKB-KW"/>
</dbReference>
<evidence type="ECO:0000256" key="9">
    <source>
        <dbReference type="ARBA" id="ARBA00023049"/>
    </source>
</evidence>
<feature type="transmembrane region" description="Helical" evidence="12">
    <location>
        <begin position="12"/>
        <end position="30"/>
    </location>
</feature>
<feature type="transmembrane region" description="Helical" evidence="12">
    <location>
        <begin position="184"/>
        <end position="206"/>
    </location>
</feature>
<name>G4SVM1_META2</name>
<evidence type="ECO:0000256" key="7">
    <source>
        <dbReference type="ARBA" id="ARBA00022833"/>
    </source>
</evidence>
<dbReference type="RefSeq" id="WP_014148857.1">
    <property type="nucleotide sequence ID" value="NC_016112.1"/>
</dbReference>
<dbReference type="PATRIC" id="fig|271065.3.peg.2467"/>
<dbReference type="GO" id="GO:0004222">
    <property type="term" value="F:metalloendopeptidase activity"/>
    <property type="evidence" value="ECO:0007669"/>
    <property type="project" value="InterPro"/>
</dbReference>
<keyword evidence="4 12" id="KW-0812">Transmembrane</keyword>
<keyword evidence="6 11" id="KW-0378">Hydrolase</keyword>
<comment type="similarity">
    <text evidence="11">Belongs to the peptidase M48 family.</text>
</comment>
<dbReference type="PANTHER" id="PTHR43221">
    <property type="entry name" value="PROTEASE HTPX"/>
    <property type="match status" value="1"/>
</dbReference>
<keyword evidence="7 11" id="KW-0862">Zinc</keyword>
<feature type="transmembrane region" description="Helical" evidence="12">
    <location>
        <begin position="159"/>
        <end position="178"/>
    </location>
</feature>
<keyword evidence="3 11" id="KW-0645">Protease</keyword>
<feature type="domain" description="Peptidase M48" evidence="13">
    <location>
        <begin position="70"/>
        <end position="275"/>
    </location>
</feature>